<organism evidence="1 2">
    <name type="scientific">Hypholoma sublateritium (strain FD-334 SS-4)</name>
    <dbReference type="NCBI Taxonomy" id="945553"/>
    <lineage>
        <taxon>Eukaryota</taxon>
        <taxon>Fungi</taxon>
        <taxon>Dikarya</taxon>
        <taxon>Basidiomycota</taxon>
        <taxon>Agaricomycotina</taxon>
        <taxon>Agaricomycetes</taxon>
        <taxon>Agaricomycetidae</taxon>
        <taxon>Agaricales</taxon>
        <taxon>Agaricineae</taxon>
        <taxon>Strophariaceae</taxon>
        <taxon>Hypholoma</taxon>
    </lineage>
</organism>
<keyword evidence="2" id="KW-1185">Reference proteome</keyword>
<sequence length="242" mass="27673">MFIPNPKAVSHSTVAHKRTRLDSLKLCTIKLCRPPNFSTCRLRVRLFPSTRIPTLHLSVHMMRARGTSQKAMGCYSVNKGYILKRNARAAPTPTTSLGGSILPVRKNVNSKKNITTDVMITLLTCKIMWSMYQIMYFPHQRRSAQYPCQSHGGGLKGAEPQEQEHFATLFQHGVEQINGMHDSTQDLILNGQAFFNVYKEEKPKLDKVLYSLFRDRMLWPMDVDEFSEDSSSRKRSPPESRL</sequence>
<proteinExistence type="predicted"/>
<reference evidence="2" key="1">
    <citation type="submission" date="2014-04" db="EMBL/GenBank/DDBJ databases">
        <title>Evolutionary Origins and Diversification of the Mycorrhizal Mutualists.</title>
        <authorList>
            <consortium name="DOE Joint Genome Institute"/>
            <consortium name="Mycorrhizal Genomics Consortium"/>
            <person name="Kohler A."/>
            <person name="Kuo A."/>
            <person name="Nagy L.G."/>
            <person name="Floudas D."/>
            <person name="Copeland A."/>
            <person name="Barry K.W."/>
            <person name="Cichocki N."/>
            <person name="Veneault-Fourrey C."/>
            <person name="LaButti K."/>
            <person name="Lindquist E.A."/>
            <person name="Lipzen A."/>
            <person name="Lundell T."/>
            <person name="Morin E."/>
            <person name="Murat C."/>
            <person name="Riley R."/>
            <person name="Ohm R."/>
            <person name="Sun H."/>
            <person name="Tunlid A."/>
            <person name="Henrissat B."/>
            <person name="Grigoriev I.V."/>
            <person name="Hibbett D.S."/>
            <person name="Martin F."/>
        </authorList>
    </citation>
    <scope>NUCLEOTIDE SEQUENCE [LARGE SCALE GENOMIC DNA]</scope>
    <source>
        <strain evidence="2">FD-334 SS-4</strain>
    </source>
</reference>
<evidence type="ECO:0000313" key="1">
    <source>
        <dbReference type="EMBL" id="KJA27907.1"/>
    </source>
</evidence>
<name>A0A0D2LJM6_HYPSF</name>
<protein>
    <submittedName>
        <fullName evidence="1">Uncharacterized protein</fullName>
    </submittedName>
</protein>
<dbReference type="Proteomes" id="UP000054270">
    <property type="component" value="Unassembled WGS sequence"/>
</dbReference>
<gene>
    <name evidence="1" type="ORF">HYPSUDRAFT_884875</name>
</gene>
<dbReference type="OrthoDB" id="312874at2759"/>
<dbReference type="AlphaFoldDB" id="A0A0D2LJM6"/>
<accession>A0A0D2LJM6</accession>
<dbReference type="EMBL" id="KN817523">
    <property type="protein sequence ID" value="KJA27907.1"/>
    <property type="molecule type" value="Genomic_DNA"/>
</dbReference>
<evidence type="ECO:0000313" key="2">
    <source>
        <dbReference type="Proteomes" id="UP000054270"/>
    </source>
</evidence>